<dbReference type="Proteomes" id="UP000011715">
    <property type="component" value="Unassembled WGS sequence"/>
</dbReference>
<protein>
    <recommendedName>
        <fullName evidence="5">C2H2-type domain-containing protein</fullName>
    </recommendedName>
</protein>
<feature type="region of interest" description="Disordered" evidence="1">
    <location>
        <begin position="86"/>
        <end position="137"/>
    </location>
</feature>
<evidence type="ECO:0000313" key="3">
    <source>
        <dbReference type="EnsemblFungi" id="MAPG_03937T0"/>
    </source>
</evidence>
<organism evidence="3 4">
    <name type="scientific">Magnaporthiopsis poae (strain ATCC 64411 / 73-15)</name>
    <name type="common">Kentucky bluegrass fungus</name>
    <name type="synonym">Magnaporthe poae</name>
    <dbReference type="NCBI Taxonomy" id="644358"/>
    <lineage>
        <taxon>Eukaryota</taxon>
        <taxon>Fungi</taxon>
        <taxon>Dikarya</taxon>
        <taxon>Ascomycota</taxon>
        <taxon>Pezizomycotina</taxon>
        <taxon>Sordariomycetes</taxon>
        <taxon>Sordariomycetidae</taxon>
        <taxon>Magnaporthales</taxon>
        <taxon>Magnaporthaceae</taxon>
        <taxon>Magnaporthiopsis</taxon>
    </lineage>
</organism>
<reference evidence="2" key="3">
    <citation type="submission" date="2011-03" db="EMBL/GenBank/DDBJ databases">
        <title>Annotation of Magnaporthe poae ATCC 64411.</title>
        <authorList>
            <person name="Ma L.-J."/>
            <person name="Dead R."/>
            <person name="Young S.K."/>
            <person name="Zeng Q."/>
            <person name="Gargeya S."/>
            <person name="Fitzgerald M."/>
            <person name="Haas B."/>
            <person name="Abouelleil A."/>
            <person name="Alvarado L."/>
            <person name="Arachchi H.M."/>
            <person name="Berlin A."/>
            <person name="Brown A."/>
            <person name="Chapman S.B."/>
            <person name="Chen Z."/>
            <person name="Dunbar C."/>
            <person name="Freedman E."/>
            <person name="Gearin G."/>
            <person name="Gellesch M."/>
            <person name="Goldberg J."/>
            <person name="Griggs A."/>
            <person name="Gujja S."/>
            <person name="Heiman D."/>
            <person name="Howarth C."/>
            <person name="Larson L."/>
            <person name="Lui A."/>
            <person name="MacDonald P.J.P."/>
            <person name="Mehta T."/>
            <person name="Montmayeur A."/>
            <person name="Murphy C."/>
            <person name="Neiman D."/>
            <person name="Pearson M."/>
            <person name="Priest M."/>
            <person name="Roberts A."/>
            <person name="Saif S."/>
            <person name="Shea T."/>
            <person name="Shenoy N."/>
            <person name="Sisk P."/>
            <person name="Stolte C."/>
            <person name="Sykes S."/>
            <person name="Yandava C."/>
            <person name="Wortman J."/>
            <person name="Nusbaum C."/>
            <person name="Birren B."/>
        </authorList>
    </citation>
    <scope>NUCLEOTIDE SEQUENCE</scope>
    <source>
        <strain evidence="2">ATCC 64411</strain>
    </source>
</reference>
<dbReference type="EMBL" id="ADBL01000931">
    <property type="status" value="NOT_ANNOTATED_CDS"/>
    <property type="molecule type" value="Genomic_DNA"/>
</dbReference>
<dbReference type="AlphaFoldDB" id="A0A0C4DVD3"/>
<reference evidence="2" key="1">
    <citation type="submission" date="2010-05" db="EMBL/GenBank/DDBJ databases">
        <title>The Genome Sequence of Magnaporthe poae strain ATCC 64411.</title>
        <authorList>
            <consortium name="The Broad Institute Genome Sequencing Platform"/>
            <consortium name="Broad Institute Genome Sequencing Center for Infectious Disease"/>
            <person name="Ma L.-J."/>
            <person name="Dead R."/>
            <person name="Young S."/>
            <person name="Zeng Q."/>
            <person name="Koehrsen M."/>
            <person name="Alvarado L."/>
            <person name="Berlin A."/>
            <person name="Chapman S.B."/>
            <person name="Chen Z."/>
            <person name="Freedman E."/>
            <person name="Gellesch M."/>
            <person name="Goldberg J."/>
            <person name="Griggs A."/>
            <person name="Gujja S."/>
            <person name="Heilman E.R."/>
            <person name="Heiman D."/>
            <person name="Hepburn T."/>
            <person name="Howarth C."/>
            <person name="Jen D."/>
            <person name="Larson L."/>
            <person name="Mehta T."/>
            <person name="Neiman D."/>
            <person name="Pearson M."/>
            <person name="Roberts A."/>
            <person name="Saif S."/>
            <person name="Shea T."/>
            <person name="Shenoy N."/>
            <person name="Sisk P."/>
            <person name="Stolte C."/>
            <person name="Sykes S."/>
            <person name="Walk T."/>
            <person name="White J."/>
            <person name="Yandava C."/>
            <person name="Haas B."/>
            <person name="Nusbaum C."/>
            <person name="Birren B."/>
        </authorList>
    </citation>
    <scope>NUCLEOTIDE SEQUENCE</scope>
    <source>
        <strain evidence="2">ATCC 64411</strain>
    </source>
</reference>
<evidence type="ECO:0000313" key="2">
    <source>
        <dbReference type="EMBL" id="KLU84903.1"/>
    </source>
</evidence>
<name>A0A0C4DVD3_MAGP6</name>
<proteinExistence type="predicted"/>
<dbReference type="VEuPathDB" id="FungiDB:MAPG_03937"/>
<reference evidence="3" key="4">
    <citation type="journal article" date="2015" name="G3 (Bethesda)">
        <title>Genome sequences of three phytopathogenic species of the Magnaporthaceae family of fungi.</title>
        <authorList>
            <person name="Okagaki L.H."/>
            <person name="Nunes C.C."/>
            <person name="Sailsbery J."/>
            <person name="Clay B."/>
            <person name="Brown D."/>
            <person name="John T."/>
            <person name="Oh Y."/>
            <person name="Young N."/>
            <person name="Fitzgerald M."/>
            <person name="Haas B.J."/>
            <person name="Zeng Q."/>
            <person name="Young S."/>
            <person name="Adiconis X."/>
            <person name="Fan L."/>
            <person name="Levin J.Z."/>
            <person name="Mitchell T.K."/>
            <person name="Okubara P.A."/>
            <person name="Farman M.L."/>
            <person name="Kohn L.M."/>
            <person name="Birren B."/>
            <person name="Ma L.-J."/>
            <person name="Dean R.A."/>
        </authorList>
    </citation>
    <scope>NUCLEOTIDE SEQUENCE</scope>
    <source>
        <strain evidence="3">ATCC 64411 / 73-15</strain>
    </source>
</reference>
<keyword evidence="4" id="KW-1185">Reference proteome</keyword>
<reference evidence="3" key="5">
    <citation type="submission" date="2015-06" db="UniProtKB">
        <authorList>
            <consortium name="EnsemblFungi"/>
        </authorList>
    </citation>
    <scope>IDENTIFICATION</scope>
    <source>
        <strain evidence="3">ATCC 64411</strain>
    </source>
</reference>
<feature type="region of interest" description="Disordered" evidence="1">
    <location>
        <begin position="31"/>
        <end position="62"/>
    </location>
</feature>
<evidence type="ECO:0000256" key="1">
    <source>
        <dbReference type="SAM" id="MobiDB-lite"/>
    </source>
</evidence>
<dbReference type="STRING" id="644358.A0A0C4DVD3"/>
<evidence type="ECO:0000313" key="4">
    <source>
        <dbReference type="Proteomes" id="UP000011715"/>
    </source>
</evidence>
<accession>A0A0C4DVD3</accession>
<reference evidence="4" key="2">
    <citation type="submission" date="2010-05" db="EMBL/GenBank/DDBJ databases">
        <title>The genome sequence of Magnaporthe poae strain ATCC 64411.</title>
        <authorList>
            <person name="Ma L.-J."/>
            <person name="Dead R."/>
            <person name="Young S."/>
            <person name="Zeng Q."/>
            <person name="Koehrsen M."/>
            <person name="Alvarado L."/>
            <person name="Berlin A."/>
            <person name="Chapman S.B."/>
            <person name="Chen Z."/>
            <person name="Freedman E."/>
            <person name="Gellesch M."/>
            <person name="Goldberg J."/>
            <person name="Griggs A."/>
            <person name="Gujja S."/>
            <person name="Heilman E.R."/>
            <person name="Heiman D."/>
            <person name="Hepburn T."/>
            <person name="Howarth C."/>
            <person name="Jen D."/>
            <person name="Larson L."/>
            <person name="Mehta T."/>
            <person name="Neiman D."/>
            <person name="Pearson M."/>
            <person name="Roberts A."/>
            <person name="Saif S."/>
            <person name="Shea T."/>
            <person name="Shenoy N."/>
            <person name="Sisk P."/>
            <person name="Stolte C."/>
            <person name="Sykes S."/>
            <person name="Walk T."/>
            <person name="White J."/>
            <person name="Yandava C."/>
            <person name="Haas B."/>
            <person name="Nusbaum C."/>
            <person name="Birren B."/>
        </authorList>
    </citation>
    <scope>NUCLEOTIDE SEQUENCE [LARGE SCALE GENOMIC DNA]</scope>
    <source>
        <strain evidence="4">ATCC 64411 / 73-15</strain>
    </source>
</reference>
<dbReference type="EMBL" id="GL876968">
    <property type="protein sequence ID" value="KLU84903.1"/>
    <property type="molecule type" value="Genomic_DNA"/>
</dbReference>
<dbReference type="EnsemblFungi" id="MAPG_03937T0">
    <property type="protein sequence ID" value="MAPG_03937T0"/>
    <property type="gene ID" value="MAPG_03937"/>
</dbReference>
<evidence type="ECO:0008006" key="5">
    <source>
        <dbReference type="Google" id="ProtNLM"/>
    </source>
</evidence>
<sequence length="137" mass="14112">MAAKDETDLQVCPFCGYRAAEYGMLLHMEEQHSEGDSPFVAGQATRGASAPGGPAEGGQEDADYVACPIGCGEWLMPSEMAYHVDLHAQEEGLDDPGPARPDESSSAATPTRRRSGCSCNRGQAGGKGAAAAAAGRP</sequence>
<gene>
    <name evidence="2" type="ORF">MAPG_03937</name>
</gene>